<protein>
    <submittedName>
        <fullName evidence="1">Uncharacterized protein</fullName>
    </submittedName>
</protein>
<organism evidence="1 2">
    <name type="scientific">Lojkania enalia</name>
    <dbReference type="NCBI Taxonomy" id="147567"/>
    <lineage>
        <taxon>Eukaryota</taxon>
        <taxon>Fungi</taxon>
        <taxon>Dikarya</taxon>
        <taxon>Ascomycota</taxon>
        <taxon>Pezizomycotina</taxon>
        <taxon>Dothideomycetes</taxon>
        <taxon>Pleosporomycetidae</taxon>
        <taxon>Pleosporales</taxon>
        <taxon>Pleosporales incertae sedis</taxon>
        <taxon>Lojkania</taxon>
    </lineage>
</organism>
<reference evidence="2" key="1">
    <citation type="journal article" date="2020" name="Stud. Mycol.">
        <title>101 Dothideomycetes genomes: A test case for predicting lifestyles and emergence of pathogens.</title>
        <authorList>
            <person name="Haridas S."/>
            <person name="Albert R."/>
            <person name="Binder M."/>
            <person name="Bloem J."/>
            <person name="LaButti K."/>
            <person name="Salamov A."/>
            <person name="Andreopoulos B."/>
            <person name="Baker S."/>
            <person name="Barry K."/>
            <person name="Bills G."/>
            <person name="Bluhm B."/>
            <person name="Cannon C."/>
            <person name="Castanera R."/>
            <person name="Culley D."/>
            <person name="Daum C."/>
            <person name="Ezra D."/>
            <person name="Gonzalez J."/>
            <person name="Henrissat B."/>
            <person name="Kuo A."/>
            <person name="Liang C."/>
            <person name="Lipzen A."/>
            <person name="Lutzoni F."/>
            <person name="Magnuson J."/>
            <person name="Mondo S."/>
            <person name="Nolan M."/>
            <person name="Ohm R."/>
            <person name="Pangilinan J."/>
            <person name="Park H.-J."/>
            <person name="Ramirez L."/>
            <person name="Alfaro M."/>
            <person name="Sun H."/>
            <person name="Tritt A."/>
            <person name="Yoshinaga Y."/>
            <person name="Zwiers L.-H."/>
            <person name="Turgeon B."/>
            <person name="Goodwin S."/>
            <person name="Spatafora J."/>
            <person name="Crous P."/>
            <person name="Grigoriev I."/>
        </authorList>
    </citation>
    <scope>NUCLEOTIDE SEQUENCE [LARGE SCALE GENOMIC DNA]</scope>
    <source>
        <strain evidence="2">CBS 304.66</strain>
    </source>
</reference>
<evidence type="ECO:0000313" key="1">
    <source>
        <dbReference type="EMBL" id="KAF2263910.1"/>
    </source>
</evidence>
<dbReference type="EMBL" id="ML986621">
    <property type="protein sequence ID" value="KAF2263910.1"/>
    <property type="molecule type" value="Genomic_DNA"/>
</dbReference>
<accession>A0A9P4MZN0</accession>
<sequence length="157" mass="17675">MDSWARGQRLTRAIVAMEVHACARARARACMAREQRAECGQGQPWTRRRMAVEGVRDDDAAAGRGKAAPTKGLYYFPQKEAMTRYTYCTYLYIRLIHPSIHPSVHTYKYLRTYTSPAPRHTKRGPSPAQLRPANCTCSLSAPHQTLDAGTQPLSLLR</sequence>
<dbReference type="Proteomes" id="UP000800093">
    <property type="component" value="Unassembled WGS sequence"/>
</dbReference>
<evidence type="ECO:0000313" key="2">
    <source>
        <dbReference type="Proteomes" id="UP000800093"/>
    </source>
</evidence>
<proteinExistence type="predicted"/>
<comment type="caution">
    <text evidence="1">The sequence shown here is derived from an EMBL/GenBank/DDBJ whole genome shotgun (WGS) entry which is preliminary data.</text>
</comment>
<dbReference type="AlphaFoldDB" id="A0A9P4MZN0"/>
<keyword evidence="2" id="KW-1185">Reference proteome</keyword>
<name>A0A9P4MZN0_9PLEO</name>
<gene>
    <name evidence="1" type="ORF">CC78DRAFT_263210</name>
</gene>